<feature type="domain" description="Glycosyltransferase subfamily 4-like N-terminal" evidence="2">
    <location>
        <begin position="16"/>
        <end position="199"/>
    </location>
</feature>
<dbReference type="RefSeq" id="WP_313832000.1">
    <property type="nucleotide sequence ID" value="NZ_JAQOUE010000001.1"/>
</dbReference>
<proteinExistence type="predicted"/>
<dbReference type="Gene3D" id="3.40.50.2000">
    <property type="entry name" value="Glycogen Phosphorylase B"/>
    <property type="match status" value="2"/>
</dbReference>
<dbReference type="PANTHER" id="PTHR45947:SF3">
    <property type="entry name" value="SULFOQUINOVOSYL TRANSFERASE SQD2"/>
    <property type="match status" value="1"/>
</dbReference>
<dbReference type="EMBL" id="JAQOUE010000001">
    <property type="protein sequence ID" value="MDT7041651.1"/>
    <property type="molecule type" value="Genomic_DNA"/>
</dbReference>
<dbReference type="CDD" id="cd03794">
    <property type="entry name" value="GT4_WbuB-like"/>
    <property type="match status" value="1"/>
</dbReference>
<name>A0ABU3K5J6_9BACT</name>
<evidence type="ECO:0000313" key="3">
    <source>
        <dbReference type="EMBL" id="MDT7041651.1"/>
    </source>
</evidence>
<dbReference type="Pfam" id="PF00534">
    <property type="entry name" value="Glycos_transf_1"/>
    <property type="match status" value="1"/>
</dbReference>
<sequence length="409" mass="46340">MKILIVTQYFWPEAFRINDLAVDLTIRRHEVTVLTGMPNYPSGCFFKGYGLFFPAKEFYKGLNVVRVPLIPRGNGKWWRLVLNYLSFALCASVLGPFRCQGKYDQIFVYQPSPVTVGLPALILKKLKDTPIVFWVQDLWPESLSATGFTKSAWLIKVVSQFVRFIYTRCDCILVQSQGFIPEVIALGGSPQKIKYFPNWAESFYHPVKVDKDSPERDEFPKGFRILFGGNVGNAQSFETILDAADRLKLHPEIHWMIIGDGHRRLWLEKEIHERNLSETVHVLGRRAPETMPRYFALADALLVSLRKDPVFAKTIPSKVQSYLACGRPVIASLEGEGAKVVDESGAGIVCEPENGGLLAKAALTLSRTSEETRNLMGEKGRLYYEKHFERDMLIGVLEGVLSHQILRKT</sequence>
<accession>A0ABU3K5J6</accession>
<protein>
    <submittedName>
        <fullName evidence="3">Glycosyltransferase family 4 protein</fullName>
    </submittedName>
</protein>
<evidence type="ECO:0000259" key="2">
    <source>
        <dbReference type="Pfam" id="PF13579"/>
    </source>
</evidence>
<dbReference type="PANTHER" id="PTHR45947">
    <property type="entry name" value="SULFOQUINOVOSYL TRANSFERASE SQD2"/>
    <property type="match status" value="1"/>
</dbReference>
<dbReference type="InterPro" id="IPR001296">
    <property type="entry name" value="Glyco_trans_1"/>
</dbReference>
<dbReference type="Pfam" id="PF13579">
    <property type="entry name" value="Glyco_trans_4_4"/>
    <property type="match status" value="1"/>
</dbReference>
<feature type="domain" description="Glycosyl transferase family 1" evidence="1">
    <location>
        <begin position="213"/>
        <end position="381"/>
    </location>
</feature>
<reference evidence="3 4" key="1">
    <citation type="journal article" date="2023" name="ISME J.">
        <title>Cultivation and genomic characterization of novel and ubiquitous marine nitrite-oxidizing bacteria from the Nitrospirales.</title>
        <authorList>
            <person name="Mueller A.J."/>
            <person name="Daebeler A."/>
            <person name="Herbold C.W."/>
            <person name="Kirkegaard R.H."/>
            <person name="Daims H."/>
        </authorList>
    </citation>
    <scope>NUCLEOTIDE SEQUENCE [LARGE SCALE GENOMIC DNA]</scope>
    <source>
        <strain evidence="3 4">EB</strain>
    </source>
</reference>
<dbReference type="InterPro" id="IPR028098">
    <property type="entry name" value="Glyco_trans_4-like_N"/>
</dbReference>
<gene>
    <name evidence="3" type="ORF">PPG34_04765</name>
</gene>
<organism evidence="3 4">
    <name type="scientific">Candidatus Nitronereus thalassa</name>
    <dbReference type="NCBI Taxonomy" id="3020898"/>
    <lineage>
        <taxon>Bacteria</taxon>
        <taxon>Pseudomonadati</taxon>
        <taxon>Nitrospirota</taxon>
        <taxon>Nitrospiria</taxon>
        <taxon>Nitrospirales</taxon>
        <taxon>Nitrospiraceae</taxon>
        <taxon>Candidatus Nitronereus</taxon>
    </lineage>
</organism>
<comment type="caution">
    <text evidence="3">The sequence shown here is derived from an EMBL/GenBank/DDBJ whole genome shotgun (WGS) entry which is preliminary data.</text>
</comment>
<evidence type="ECO:0000313" key="4">
    <source>
        <dbReference type="Proteomes" id="UP001250932"/>
    </source>
</evidence>
<dbReference type="InterPro" id="IPR050194">
    <property type="entry name" value="Glycosyltransferase_grp1"/>
</dbReference>
<dbReference type="Proteomes" id="UP001250932">
    <property type="component" value="Unassembled WGS sequence"/>
</dbReference>
<dbReference type="SUPFAM" id="SSF53756">
    <property type="entry name" value="UDP-Glycosyltransferase/glycogen phosphorylase"/>
    <property type="match status" value="1"/>
</dbReference>
<keyword evidence="4" id="KW-1185">Reference proteome</keyword>
<evidence type="ECO:0000259" key="1">
    <source>
        <dbReference type="Pfam" id="PF00534"/>
    </source>
</evidence>